<dbReference type="PANTHER" id="PTHR45138:SF9">
    <property type="entry name" value="DIGUANYLATE CYCLASE DGCM-RELATED"/>
    <property type="match status" value="1"/>
</dbReference>
<dbReference type="SMART" id="SM00267">
    <property type="entry name" value="GGDEF"/>
    <property type="match status" value="1"/>
</dbReference>
<dbReference type="InterPro" id="IPR000160">
    <property type="entry name" value="GGDEF_dom"/>
</dbReference>
<gene>
    <name evidence="3" type="ORF">RYX56_17290</name>
</gene>
<dbReference type="InterPro" id="IPR043128">
    <property type="entry name" value="Rev_trsase/Diguanyl_cyclase"/>
</dbReference>
<keyword evidence="1" id="KW-0472">Membrane</keyword>
<evidence type="ECO:0000313" key="3">
    <source>
        <dbReference type="EMBL" id="MDV2686126.1"/>
    </source>
</evidence>
<dbReference type="Pfam" id="PF00990">
    <property type="entry name" value="GGDEF"/>
    <property type="match status" value="1"/>
</dbReference>
<keyword evidence="3" id="KW-0808">Transferase</keyword>
<dbReference type="EC" id="2.7.7.65" evidence="3"/>
<sequence>MKKWIFWPVIVLFTFAPFLLMIFLERLTGTIFHFVWSLYLIPTIFIIMMYPKWRIIITTALFFSLLKYTAELTFVTFLTRMDVIVLILSTLINWAIIVIVAYFRMKYEQMFLQVRALTLIDPLTNLYNRRYFDLLLENAIPHSERVDCPLTLLLLDIDHFKKVNDTHGHVCGDQALQHISQLIKDNVRSSDAYVRFGGEEFAIIMQDTSLNEGKVVAERICKQVESSPFIYKGKTIHLTISIGIALYVGEKKEEFIERADKALYEAKRGGRNQVALYETISC</sequence>
<name>A0ABU3XE05_9BACI</name>
<comment type="caution">
    <text evidence="3">The sequence shown here is derived from an EMBL/GenBank/DDBJ whole genome shotgun (WGS) entry which is preliminary data.</text>
</comment>
<feature type="domain" description="GGDEF" evidence="2">
    <location>
        <begin position="148"/>
        <end position="279"/>
    </location>
</feature>
<organism evidence="3 4">
    <name type="scientific">Alkalihalophilus lindianensis</name>
    <dbReference type="NCBI Taxonomy" id="1630542"/>
    <lineage>
        <taxon>Bacteria</taxon>
        <taxon>Bacillati</taxon>
        <taxon>Bacillota</taxon>
        <taxon>Bacilli</taxon>
        <taxon>Bacillales</taxon>
        <taxon>Bacillaceae</taxon>
        <taxon>Alkalihalophilus</taxon>
    </lineage>
</organism>
<proteinExistence type="predicted"/>
<dbReference type="Gene3D" id="3.30.70.270">
    <property type="match status" value="1"/>
</dbReference>
<keyword evidence="4" id="KW-1185">Reference proteome</keyword>
<dbReference type="PANTHER" id="PTHR45138">
    <property type="entry name" value="REGULATORY COMPONENTS OF SENSORY TRANSDUCTION SYSTEM"/>
    <property type="match status" value="1"/>
</dbReference>
<evidence type="ECO:0000259" key="2">
    <source>
        <dbReference type="PROSITE" id="PS50887"/>
    </source>
</evidence>
<reference evidence="3 4" key="1">
    <citation type="submission" date="2023-10" db="EMBL/GenBank/DDBJ databases">
        <title>Screening of Alkalihalobacillus lindianensis BZ-TG-R113 and Its Alleviation of Salt Stress on Rapeseed Growth.</title>
        <authorList>
            <person name="Zhao B."/>
            <person name="Guo T."/>
        </authorList>
    </citation>
    <scope>NUCLEOTIDE SEQUENCE [LARGE SCALE GENOMIC DNA]</scope>
    <source>
        <strain evidence="3 4">BZ-TG-R113</strain>
    </source>
</reference>
<protein>
    <submittedName>
        <fullName evidence="3">GGDEF domain-containing protein</fullName>
        <ecNumber evidence="3">2.7.7.65</ecNumber>
    </submittedName>
</protein>
<feature type="transmembrane region" description="Helical" evidence="1">
    <location>
        <begin position="55"/>
        <end position="77"/>
    </location>
</feature>
<dbReference type="RefSeq" id="WP_317123293.1">
    <property type="nucleotide sequence ID" value="NZ_JAWJBA010000006.1"/>
</dbReference>
<evidence type="ECO:0000256" key="1">
    <source>
        <dbReference type="SAM" id="Phobius"/>
    </source>
</evidence>
<dbReference type="SUPFAM" id="SSF55073">
    <property type="entry name" value="Nucleotide cyclase"/>
    <property type="match status" value="1"/>
</dbReference>
<keyword evidence="1" id="KW-1133">Transmembrane helix</keyword>
<feature type="transmembrane region" description="Helical" evidence="1">
    <location>
        <begin position="30"/>
        <end position="48"/>
    </location>
</feature>
<keyword evidence="3" id="KW-0548">Nucleotidyltransferase</keyword>
<dbReference type="Proteomes" id="UP001287282">
    <property type="component" value="Unassembled WGS sequence"/>
</dbReference>
<dbReference type="GO" id="GO:0052621">
    <property type="term" value="F:diguanylate cyclase activity"/>
    <property type="evidence" value="ECO:0007669"/>
    <property type="project" value="UniProtKB-EC"/>
</dbReference>
<feature type="transmembrane region" description="Helical" evidence="1">
    <location>
        <begin position="5"/>
        <end position="24"/>
    </location>
</feature>
<dbReference type="CDD" id="cd01949">
    <property type="entry name" value="GGDEF"/>
    <property type="match status" value="1"/>
</dbReference>
<evidence type="ECO:0000313" key="4">
    <source>
        <dbReference type="Proteomes" id="UP001287282"/>
    </source>
</evidence>
<keyword evidence="1" id="KW-0812">Transmembrane</keyword>
<dbReference type="InterPro" id="IPR050469">
    <property type="entry name" value="Diguanylate_Cyclase"/>
</dbReference>
<dbReference type="NCBIfam" id="TIGR00254">
    <property type="entry name" value="GGDEF"/>
    <property type="match status" value="1"/>
</dbReference>
<feature type="transmembrane region" description="Helical" evidence="1">
    <location>
        <begin position="83"/>
        <end position="103"/>
    </location>
</feature>
<dbReference type="EMBL" id="JAWJBA010000006">
    <property type="protein sequence ID" value="MDV2686126.1"/>
    <property type="molecule type" value="Genomic_DNA"/>
</dbReference>
<dbReference type="PROSITE" id="PS50887">
    <property type="entry name" value="GGDEF"/>
    <property type="match status" value="1"/>
</dbReference>
<dbReference type="InterPro" id="IPR029787">
    <property type="entry name" value="Nucleotide_cyclase"/>
</dbReference>
<accession>A0ABU3XE05</accession>